<name>A0A810AY82_9BRAD</name>
<evidence type="ECO:0000256" key="1">
    <source>
        <dbReference type="SAM" id="MobiDB-lite"/>
    </source>
</evidence>
<feature type="region of interest" description="Disordered" evidence="1">
    <location>
        <begin position="45"/>
        <end position="100"/>
    </location>
</feature>
<gene>
    <name evidence="2" type="ORF">XF5B_75710</name>
    <name evidence="3" type="ORF">XF6B_75420</name>
</gene>
<organism evidence="3">
    <name type="scientific">Bradyrhizobium diazoefficiens</name>
    <dbReference type="NCBI Taxonomy" id="1355477"/>
    <lineage>
        <taxon>Bacteria</taxon>
        <taxon>Pseudomonadati</taxon>
        <taxon>Pseudomonadota</taxon>
        <taxon>Alphaproteobacteria</taxon>
        <taxon>Hyphomicrobiales</taxon>
        <taxon>Nitrobacteraceae</taxon>
        <taxon>Bradyrhizobium</taxon>
    </lineage>
</organism>
<reference evidence="3" key="2">
    <citation type="submission" date="2020-05" db="EMBL/GenBank/DDBJ databases">
        <title>Complete genome sequence of Bradyrhizobium diazoefficiens XF6 isolated from soybean nodule.</title>
        <authorList>
            <person name="Noda R."/>
            <person name="Kakizaki K."/>
            <person name="Minamisawa K."/>
        </authorList>
    </citation>
    <scope>NUCLEOTIDE SEQUENCE</scope>
    <source>
        <strain evidence="3">XF6</strain>
    </source>
</reference>
<reference evidence="2" key="1">
    <citation type="submission" date="2020-05" db="EMBL/GenBank/DDBJ databases">
        <title>Complete genome sequence of Bradyrhizobium diazoefficiens XF5 isolated from soybean nodule.</title>
        <authorList>
            <person name="Noda R."/>
            <person name="Kakizaki K."/>
            <person name="Minamisawa K."/>
        </authorList>
    </citation>
    <scope>NUCLEOTIDE SEQUENCE</scope>
    <source>
        <strain evidence="2">XF5</strain>
    </source>
</reference>
<evidence type="ECO:0000313" key="2">
    <source>
        <dbReference type="EMBL" id="BCE60059.1"/>
    </source>
</evidence>
<sequence length="100" mass="10511">MGAIVHPYQSPAIVNAGLPELNLAAGKAGGTDGWPFCCGTWRYMAADGPEPGATGEAGSLPPKATPRREGAQWDSRRYDTAQRTPLLEPPPLPSPKSQKA</sequence>
<dbReference type="EMBL" id="AP023095">
    <property type="protein sequence ID" value="BCE60059.1"/>
    <property type="molecule type" value="Genomic_DNA"/>
</dbReference>
<accession>A0A810AY82</accession>
<proteinExistence type="predicted"/>
<dbReference type="AlphaFoldDB" id="A0A810AY82"/>
<feature type="compositionally biased region" description="Basic and acidic residues" evidence="1">
    <location>
        <begin position="66"/>
        <end position="80"/>
    </location>
</feature>
<protein>
    <submittedName>
        <fullName evidence="3">Uncharacterized protein</fullName>
    </submittedName>
</protein>
<evidence type="ECO:0000313" key="3">
    <source>
        <dbReference type="EMBL" id="BCE68743.1"/>
    </source>
</evidence>
<dbReference type="EMBL" id="AP023096">
    <property type="protein sequence ID" value="BCE68743.1"/>
    <property type="molecule type" value="Genomic_DNA"/>
</dbReference>